<reference evidence="2" key="1">
    <citation type="submission" date="2011-11" db="EMBL/GenBank/DDBJ databases">
        <title>Improved High-Quality Draft sequence of Desulfovibrio sp. U5L.</title>
        <authorList>
            <consortium name="US DOE Joint Genome Institute"/>
            <person name="Lucas S."/>
            <person name="Han J."/>
            <person name="Lapidus A."/>
            <person name="Cheng J.-F."/>
            <person name="Goodwin L."/>
            <person name="Pitluck S."/>
            <person name="Peters L."/>
            <person name="Ovchinnikova G."/>
            <person name="Held B."/>
            <person name="Detter J.C."/>
            <person name="Han C."/>
            <person name="Tapia R."/>
            <person name="Land M."/>
            <person name="Hauser L."/>
            <person name="Kyrpides N."/>
            <person name="Ivanova N."/>
            <person name="Pagani I."/>
            <person name="Gabster J."/>
            <person name="Walker C."/>
            <person name="Stolyar S."/>
            <person name="Stahl D."/>
            <person name="Arkin A."/>
            <person name="Dehal P."/>
            <person name="Hazen T."/>
            <person name="Woyke T."/>
        </authorList>
    </citation>
    <scope>NUCLEOTIDE SEQUENCE [LARGE SCALE GENOMIC DNA]</scope>
    <source>
        <strain evidence="2">U5L</strain>
    </source>
</reference>
<dbReference type="AlphaFoldDB" id="I2Q0R7"/>
<dbReference type="STRING" id="596152.DesU5LDRAFT_1693"/>
<accession>I2Q0R7</accession>
<proteinExistence type="predicted"/>
<dbReference type="HOGENOM" id="CLU_058596_1_1_7"/>
<sequence length="260" mass="28136">MAGISRIVLALAVVGLWAAPALAHFGMVIPSQDVVTDKGKATVELTVSFSHPMEGNGMDMAKPKAFGVKSGDQTTDLLGTLKPAKVLDHAAWTGEYVFKRPGVGTFFVVPEPYFEPAEDKYIEHITKVVVPAFGEEEGWDEPVGLAAEIVPLTRPFGNYAGNMFTGKVLVDGKPAAGVTVEVEYDNKDKAYEAPNEYLTTQVVKTDVNGIFSYAVPFAGWWGFAALTDAPETIQKDGAAKKVERGAVLWAKFLEPKRKKK</sequence>
<dbReference type="InterPro" id="IPR019613">
    <property type="entry name" value="DUF4198"/>
</dbReference>
<evidence type="ECO:0000313" key="2">
    <source>
        <dbReference type="EMBL" id="EIG53373.1"/>
    </source>
</evidence>
<dbReference type="EMBL" id="JH600068">
    <property type="protein sequence ID" value="EIG53373.1"/>
    <property type="molecule type" value="Genomic_DNA"/>
</dbReference>
<evidence type="ECO:0000256" key="1">
    <source>
        <dbReference type="SAM" id="SignalP"/>
    </source>
</evidence>
<keyword evidence="1" id="KW-0732">Signal</keyword>
<dbReference type="OrthoDB" id="9780723at2"/>
<feature type="chain" id="PRO_5003662634" evidence="1">
    <location>
        <begin position="24"/>
        <end position="260"/>
    </location>
</feature>
<protein>
    <submittedName>
        <fullName evidence="2">ABC-type Co2+ transport system, periplasmic component</fullName>
    </submittedName>
</protein>
<dbReference type="Pfam" id="PF10670">
    <property type="entry name" value="DUF4198"/>
    <property type="match status" value="1"/>
</dbReference>
<feature type="signal peptide" evidence="1">
    <location>
        <begin position="1"/>
        <end position="23"/>
    </location>
</feature>
<gene>
    <name evidence="2" type="ORF">DesU5LDRAFT_1693</name>
</gene>
<name>I2Q0R7_9BACT</name>
<dbReference type="eggNOG" id="COG5266">
    <property type="taxonomic scope" value="Bacteria"/>
</dbReference>
<organism evidence="2">
    <name type="scientific">Desulfovibrio sp. U5L</name>
    <dbReference type="NCBI Taxonomy" id="596152"/>
    <lineage>
        <taxon>Bacteria</taxon>
        <taxon>Pseudomonadati</taxon>
        <taxon>Thermodesulfobacteriota</taxon>
        <taxon>Desulfovibrionia</taxon>
        <taxon>Desulfovibrionales</taxon>
        <taxon>Desulfovibrionaceae</taxon>
        <taxon>Desulfovibrio</taxon>
    </lineage>
</organism>